<dbReference type="InterPro" id="IPR000182">
    <property type="entry name" value="GNAT_dom"/>
</dbReference>
<dbReference type="PROSITE" id="PS51186">
    <property type="entry name" value="GNAT"/>
    <property type="match status" value="1"/>
</dbReference>
<reference evidence="4 5" key="1">
    <citation type="submission" date="2023-10" db="EMBL/GenBank/DDBJ databases">
        <title>Draft Genome Sequence of Candida saopaulonensis from a very Premature Infant with Sepsis.</title>
        <authorList>
            <person name="Ning Y."/>
            <person name="Dai R."/>
            <person name="Xiao M."/>
            <person name="Xu Y."/>
            <person name="Yan Q."/>
            <person name="Zhang L."/>
        </authorList>
    </citation>
    <scope>NUCLEOTIDE SEQUENCE [LARGE SCALE GENOMIC DNA]</scope>
    <source>
        <strain evidence="4 5">19XY460</strain>
    </source>
</reference>
<feature type="domain" description="N-acetyltransferase" evidence="3">
    <location>
        <begin position="6"/>
        <end position="177"/>
    </location>
</feature>
<evidence type="ECO:0000259" key="3">
    <source>
        <dbReference type="PROSITE" id="PS51186"/>
    </source>
</evidence>
<dbReference type="Gene3D" id="3.40.630.30">
    <property type="match status" value="1"/>
</dbReference>
<evidence type="ECO:0000256" key="2">
    <source>
        <dbReference type="ARBA" id="ARBA00023315"/>
    </source>
</evidence>
<evidence type="ECO:0000256" key="1">
    <source>
        <dbReference type="ARBA" id="ARBA00022679"/>
    </source>
</evidence>
<sequence length="177" mass="20246">MTRSTVALDDVTVNNLGTFKIINEVCLPTTYPDSWYENSVKLPSEVSQLAFYSELPVGAIQGKLINLSHKIPSFEVATSILMNTKLKIVHDALYIESLAVLPAYRGKGVGSKLLEWIIEQTKERFVHEIALHVHVDNKEAIEWYKKKGFQQQEEVVKDYYKQQELPNPDAYIFKMTV</sequence>
<dbReference type="GO" id="GO:0031415">
    <property type="term" value="C:NatA complex"/>
    <property type="evidence" value="ECO:0007669"/>
    <property type="project" value="TreeGrafter"/>
</dbReference>
<evidence type="ECO:0000313" key="5">
    <source>
        <dbReference type="Proteomes" id="UP001338582"/>
    </source>
</evidence>
<dbReference type="KEGG" id="asau:88174866"/>
<keyword evidence="5" id="KW-1185">Reference proteome</keyword>
<gene>
    <name evidence="4" type="ORF">PUMCH_003803</name>
</gene>
<dbReference type="AlphaFoldDB" id="A0AAX4HDP6"/>
<dbReference type="InterPro" id="IPR051556">
    <property type="entry name" value="N-term/lysine_N-AcTrnsfr"/>
</dbReference>
<dbReference type="Pfam" id="PF00583">
    <property type="entry name" value="Acetyltransf_1"/>
    <property type="match status" value="1"/>
</dbReference>
<dbReference type="EMBL" id="CP138897">
    <property type="protein sequence ID" value="WPK26449.1"/>
    <property type="molecule type" value="Genomic_DNA"/>
</dbReference>
<dbReference type="PANTHER" id="PTHR42919">
    <property type="entry name" value="N-ALPHA-ACETYLTRANSFERASE"/>
    <property type="match status" value="1"/>
</dbReference>
<name>A0AAX4HDP6_9ASCO</name>
<dbReference type="RefSeq" id="XP_062878830.1">
    <property type="nucleotide sequence ID" value="XM_063022760.1"/>
</dbReference>
<keyword evidence="2" id="KW-0012">Acyltransferase</keyword>
<dbReference type="SUPFAM" id="SSF55729">
    <property type="entry name" value="Acyl-CoA N-acyltransferases (Nat)"/>
    <property type="match status" value="1"/>
</dbReference>
<protein>
    <recommendedName>
        <fullName evidence="3">N-acetyltransferase domain-containing protein</fullName>
    </recommendedName>
</protein>
<dbReference type="GeneID" id="88174866"/>
<accession>A0AAX4HDP6</accession>
<dbReference type="PANTHER" id="PTHR42919:SF8">
    <property type="entry name" value="N-ALPHA-ACETYLTRANSFERASE 50"/>
    <property type="match status" value="1"/>
</dbReference>
<keyword evidence="1" id="KW-0808">Transferase</keyword>
<evidence type="ECO:0000313" key="4">
    <source>
        <dbReference type="EMBL" id="WPK26449.1"/>
    </source>
</evidence>
<proteinExistence type="predicted"/>
<dbReference type="GO" id="GO:0016747">
    <property type="term" value="F:acyltransferase activity, transferring groups other than amino-acyl groups"/>
    <property type="evidence" value="ECO:0007669"/>
    <property type="project" value="InterPro"/>
</dbReference>
<dbReference type="InterPro" id="IPR016181">
    <property type="entry name" value="Acyl_CoA_acyltransferase"/>
</dbReference>
<dbReference type="Proteomes" id="UP001338582">
    <property type="component" value="Chromosome 4"/>
</dbReference>
<organism evidence="4 5">
    <name type="scientific">Australozyma saopauloensis</name>
    <dbReference type="NCBI Taxonomy" id="291208"/>
    <lineage>
        <taxon>Eukaryota</taxon>
        <taxon>Fungi</taxon>
        <taxon>Dikarya</taxon>
        <taxon>Ascomycota</taxon>
        <taxon>Saccharomycotina</taxon>
        <taxon>Pichiomycetes</taxon>
        <taxon>Metschnikowiaceae</taxon>
        <taxon>Australozyma</taxon>
    </lineage>
</organism>
<dbReference type="GO" id="GO:0007064">
    <property type="term" value="P:mitotic sister chromatid cohesion"/>
    <property type="evidence" value="ECO:0007669"/>
    <property type="project" value="TreeGrafter"/>
</dbReference>
<dbReference type="CDD" id="cd04301">
    <property type="entry name" value="NAT_SF"/>
    <property type="match status" value="1"/>
</dbReference>